<dbReference type="Pfam" id="PF01208">
    <property type="entry name" value="URO-D"/>
    <property type="match status" value="1"/>
</dbReference>
<dbReference type="InterPro" id="IPR038071">
    <property type="entry name" value="UROD/MetE-like_sf"/>
</dbReference>
<dbReference type="InterPro" id="IPR000257">
    <property type="entry name" value="Uroporphyrinogen_deCOase"/>
</dbReference>
<evidence type="ECO:0000313" key="2">
    <source>
        <dbReference type="EMBL" id="SFP94076.1"/>
    </source>
</evidence>
<dbReference type="Proteomes" id="UP000198577">
    <property type="component" value="Unassembled WGS sequence"/>
</dbReference>
<sequence length="224" mass="25652">MAEQVKIAHENNQPVICWVGHIYEVAWQIRGYEQFLVDMLLNPEICEFILDKICERNVRVAQAAAKAGVDWLTIGDDVANERTLMFSIEHWRRFLKPRWAKVIKAAKDIKPDIQVDYHSDGNIMDIIPELIEIGVTILNPIQPECMDPIEVKRKYGEYLVLKGTVGTQSTMPFGTPDEVKRVVRERKRTLGYDGALILEPTHVLEPDVPIENVIAFVEACKERT</sequence>
<gene>
    <name evidence="2" type="ORF">SAMN05444406_10711</name>
</gene>
<evidence type="ECO:0000259" key="1">
    <source>
        <dbReference type="Pfam" id="PF01208"/>
    </source>
</evidence>
<keyword evidence="3" id="KW-1185">Reference proteome</keyword>
<feature type="domain" description="Uroporphyrinogen decarboxylase (URO-D)" evidence="1">
    <location>
        <begin position="8"/>
        <end position="222"/>
    </location>
</feature>
<dbReference type="PANTHER" id="PTHR47099">
    <property type="entry name" value="METHYLCOBAMIDE:COM METHYLTRANSFERASE MTBA"/>
    <property type="match status" value="1"/>
</dbReference>
<dbReference type="SUPFAM" id="SSF51726">
    <property type="entry name" value="UROD/MetE-like"/>
    <property type="match status" value="1"/>
</dbReference>
<evidence type="ECO:0000313" key="3">
    <source>
        <dbReference type="Proteomes" id="UP000198577"/>
    </source>
</evidence>
<organism evidence="2 3">
    <name type="scientific">Caldicoprobacter faecalis</name>
    <dbReference type="NCBI Taxonomy" id="937334"/>
    <lineage>
        <taxon>Bacteria</taxon>
        <taxon>Bacillati</taxon>
        <taxon>Bacillota</taxon>
        <taxon>Clostridia</taxon>
        <taxon>Caldicoprobacterales</taxon>
        <taxon>Caldicoprobacteraceae</taxon>
        <taxon>Caldicoprobacter</taxon>
    </lineage>
</organism>
<protein>
    <submittedName>
        <fullName evidence="2">Uroporphyrinogen decarboxylase</fullName>
    </submittedName>
</protein>
<dbReference type="RefSeq" id="WP_242948246.1">
    <property type="nucleotide sequence ID" value="NZ_FOXR01000007.1"/>
</dbReference>
<dbReference type="GO" id="GO:0004853">
    <property type="term" value="F:uroporphyrinogen decarboxylase activity"/>
    <property type="evidence" value="ECO:0007669"/>
    <property type="project" value="InterPro"/>
</dbReference>
<proteinExistence type="predicted"/>
<reference evidence="2 3" key="1">
    <citation type="submission" date="2016-10" db="EMBL/GenBank/DDBJ databases">
        <authorList>
            <person name="de Groot N.N."/>
        </authorList>
    </citation>
    <scope>NUCLEOTIDE SEQUENCE [LARGE SCALE GENOMIC DNA]</scope>
    <source>
        <strain evidence="2 3">DSM 20678</strain>
    </source>
</reference>
<dbReference type="GO" id="GO:0006779">
    <property type="term" value="P:porphyrin-containing compound biosynthetic process"/>
    <property type="evidence" value="ECO:0007669"/>
    <property type="project" value="InterPro"/>
</dbReference>
<dbReference type="PANTHER" id="PTHR47099:SF1">
    <property type="entry name" value="METHYLCOBAMIDE:COM METHYLTRANSFERASE MTBA"/>
    <property type="match status" value="1"/>
</dbReference>
<dbReference type="AlphaFoldDB" id="A0A1I5UHJ5"/>
<dbReference type="InterPro" id="IPR052024">
    <property type="entry name" value="Methanogen_methyltrans"/>
</dbReference>
<dbReference type="STRING" id="937334.SAMN05444406_10711"/>
<accession>A0A1I5UHJ5</accession>
<dbReference type="Gene3D" id="3.20.20.210">
    <property type="match status" value="1"/>
</dbReference>
<name>A0A1I5UHJ5_9FIRM</name>
<dbReference type="EMBL" id="FOXR01000007">
    <property type="protein sequence ID" value="SFP94076.1"/>
    <property type="molecule type" value="Genomic_DNA"/>
</dbReference>